<dbReference type="Gene3D" id="1.10.1200.240">
    <property type="match status" value="1"/>
</dbReference>
<dbReference type="GO" id="GO:0003723">
    <property type="term" value="F:RNA binding"/>
    <property type="evidence" value="ECO:0007669"/>
    <property type="project" value="InterPro"/>
</dbReference>
<feature type="domain" description="Large ribosomal subunit protein eL19" evidence="6">
    <location>
        <begin position="2"/>
        <end position="145"/>
    </location>
</feature>
<dbReference type="InterPro" id="IPR000196">
    <property type="entry name" value="Ribosomal_eL19_dom"/>
</dbReference>
<evidence type="ECO:0000256" key="1">
    <source>
        <dbReference type="ARBA" id="ARBA00011082"/>
    </source>
</evidence>
<dbReference type="SMART" id="SM01416">
    <property type="entry name" value="Ribosomal_L19e"/>
    <property type="match status" value="1"/>
</dbReference>
<dbReference type="NCBIfam" id="NF006343">
    <property type="entry name" value="PRK08570.1"/>
    <property type="match status" value="1"/>
</dbReference>
<dbReference type="InterPro" id="IPR023638">
    <property type="entry name" value="Ribosomal_eL19_CS"/>
</dbReference>
<feature type="compositionally biased region" description="Basic and acidic residues" evidence="5">
    <location>
        <begin position="151"/>
        <end position="166"/>
    </location>
</feature>
<evidence type="ECO:0000256" key="3">
    <source>
        <dbReference type="ARBA" id="ARBA00023274"/>
    </source>
</evidence>
<dbReference type="PANTHER" id="PTHR10722">
    <property type="entry name" value="60S RIBOSOMAL PROTEIN L19"/>
    <property type="match status" value="1"/>
</dbReference>
<dbReference type="InterPro" id="IPR057260">
    <property type="entry name" value="Ribosomal_L19e_C"/>
</dbReference>
<dbReference type="SUPFAM" id="SSF48140">
    <property type="entry name" value="Ribosomal protein L19 (L19e)"/>
    <property type="match status" value="1"/>
</dbReference>
<evidence type="ECO:0000256" key="5">
    <source>
        <dbReference type="SAM" id="MobiDB-lite"/>
    </source>
</evidence>
<dbReference type="InterPro" id="IPR015972">
    <property type="entry name" value="Ribosomal_eL19_dom1"/>
</dbReference>
<organism evidence="7 8">
    <name type="scientific">Intoshia linei</name>
    <dbReference type="NCBI Taxonomy" id="1819745"/>
    <lineage>
        <taxon>Eukaryota</taxon>
        <taxon>Metazoa</taxon>
        <taxon>Spiralia</taxon>
        <taxon>Lophotrochozoa</taxon>
        <taxon>Mesozoa</taxon>
        <taxon>Orthonectida</taxon>
        <taxon>Rhopaluridae</taxon>
        <taxon>Intoshia</taxon>
    </lineage>
</organism>
<dbReference type="FunFam" id="1.10.1200.240:FF:000001">
    <property type="entry name" value="Ribosomal protein L19"/>
    <property type="match status" value="1"/>
</dbReference>
<keyword evidence="2 4" id="KW-0689">Ribosomal protein</keyword>
<comment type="similarity">
    <text evidence="1 4">Belongs to the eukaryotic ribosomal protein eL19 family.</text>
</comment>
<comment type="caution">
    <text evidence="7">The sequence shown here is derived from an EMBL/GenBank/DDBJ whole genome shotgun (WGS) entry which is preliminary data.</text>
</comment>
<dbReference type="OrthoDB" id="5407653at2759"/>
<evidence type="ECO:0000313" key="7">
    <source>
        <dbReference type="EMBL" id="OAF68741.1"/>
    </source>
</evidence>
<dbReference type="EMBL" id="LWCA01000394">
    <property type="protein sequence ID" value="OAF68741.1"/>
    <property type="molecule type" value="Genomic_DNA"/>
</dbReference>
<feature type="region of interest" description="Disordered" evidence="5">
    <location>
        <begin position="151"/>
        <end position="179"/>
    </location>
</feature>
<dbReference type="PROSITE" id="PS00526">
    <property type="entry name" value="RIBOSOMAL_L19E"/>
    <property type="match status" value="1"/>
</dbReference>
<keyword evidence="3 4" id="KW-0687">Ribonucleoprotein</keyword>
<dbReference type="GO" id="GO:0006412">
    <property type="term" value="P:translation"/>
    <property type="evidence" value="ECO:0007669"/>
    <property type="project" value="InterPro"/>
</dbReference>
<dbReference type="InterPro" id="IPR057259">
    <property type="entry name" value="Ribosomal_L19e"/>
</dbReference>
<evidence type="ECO:0000313" key="8">
    <source>
        <dbReference type="Proteomes" id="UP000078046"/>
    </source>
</evidence>
<reference evidence="7 8" key="1">
    <citation type="submission" date="2016-04" db="EMBL/GenBank/DDBJ databases">
        <title>The genome of Intoshia linei affirms orthonectids as highly simplified spiralians.</title>
        <authorList>
            <person name="Mikhailov K.V."/>
            <person name="Slusarev G.S."/>
            <person name="Nikitin M.A."/>
            <person name="Logacheva M.D."/>
            <person name="Penin A."/>
            <person name="Aleoshin V."/>
            <person name="Panchin Y.V."/>
        </authorList>
    </citation>
    <scope>NUCLEOTIDE SEQUENCE [LARGE SCALE GENOMIC DNA]</scope>
    <source>
        <strain evidence="7">Intl2013</strain>
        <tissue evidence="7">Whole animal</tissue>
    </source>
</reference>
<proteinExistence type="inferred from homology"/>
<evidence type="ECO:0000256" key="2">
    <source>
        <dbReference type="ARBA" id="ARBA00022980"/>
    </source>
</evidence>
<dbReference type="GO" id="GO:0022625">
    <property type="term" value="C:cytosolic large ribosomal subunit"/>
    <property type="evidence" value="ECO:0007669"/>
    <property type="project" value="InterPro"/>
</dbReference>
<sequence>MSLKIQRRLAASILKCGKNRIWLDPTERNEITGAASRRALKHIIKNGVIIRQSVAVHSRYRARRNTIAKRKGRHSGIGKRKGTANARMPTKLVHMRRMRILRKLLRKYRQDKQINKHQYHTLYAKVKGNGFKNKRVLIEYIQKEKNENIRNKAKKDQIESRRQKVKEARKRREQRVAEHRSEMLKVPIIN</sequence>
<dbReference type="FunFam" id="1.10.1650.10:FF:000001">
    <property type="entry name" value="Ribosomal protein L19"/>
    <property type="match status" value="1"/>
</dbReference>
<dbReference type="AlphaFoldDB" id="A0A177B575"/>
<dbReference type="Pfam" id="PF25476">
    <property type="entry name" value="Ribosomal_L19e_C"/>
    <property type="match status" value="1"/>
</dbReference>
<dbReference type="Gene3D" id="1.10.1650.10">
    <property type="match status" value="1"/>
</dbReference>
<gene>
    <name evidence="7" type="ORF">A3Q56_03502</name>
</gene>
<evidence type="ECO:0000259" key="6">
    <source>
        <dbReference type="SMART" id="SM01416"/>
    </source>
</evidence>
<protein>
    <recommendedName>
        <fullName evidence="4">Ribosomal protein L19</fullName>
    </recommendedName>
</protein>
<dbReference type="Pfam" id="PF01280">
    <property type="entry name" value="Ribosomal_L19e"/>
    <property type="match status" value="1"/>
</dbReference>
<dbReference type="InterPro" id="IPR039547">
    <property type="entry name" value="Ribosomal_eL19"/>
</dbReference>
<dbReference type="GO" id="GO:0003735">
    <property type="term" value="F:structural constituent of ribosome"/>
    <property type="evidence" value="ECO:0007669"/>
    <property type="project" value="InterPro"/>
</dbReference>
<dbReference type="InterPro" id="IPR035970">
    <property type="entry name" value="60S_ribosomal_eL19_sf"/>
</dbReference>
<evidence type="ECO:0000256" key="4">
    <source>
        <dbReference type="RuleBase" id="RU000574"/>
    </source>
</evidence>
<name>A0A177B575_9BILA</name>
<dbReference type="Proteomes" id="UP000078046">
    <property type="component" value="Unassembled WGS sequence"/>
</dbReference>
<keyword evidence="8" id="KW-1185">Reference proteome</keyword>
<accession>A0A177B575</accession>